<evidence type="ECO:0000256" key="1">
    <source>
        <dbReference type="ARBA" id="ARBA00004127"/>
    </source>
</evidence>
<feature type="compositionally biased region" description="Polar residues" evidence="10">
    <location>
        <begin position="29"/>
        <end position="38"/>
    </location>
</feature>
<feature type="transmembrane region" description="Helical" evidence="9">
    <location>
        <begin position="174"/>
        <end position="192"/>
    </location>
</feature>
<feature type="domain" description="Sodium/calcium exchanger membrane region" evidence="11">
    <location>
        <begin position="174"/>
        <end position="324"/>
    </location>
</feature>
<keyword evidence="7 9" id="KW-0406">Ion transport</keyword>
<feature type="transmembrane region" description="Helical" evidence="9">
    <location>
        <begin position="307"/>
        <end position="324"/>
    </location>
</feature>
<feature type="compositionally biased region" description="Basic and acidic residues" evidence="10">
    <location>
        <begin position="16"/>
        <end position="26"/>
    </location>
</feature>
<comment type="caution">
    <text evidence="12">The sequence shown here is derived from an EMBL/GenBank/DDBJ whole genome shotgun (WGS) entry which is preliminary data.</text>
</comment>
<dbReference type="InterPro" id="IPR004713">
    <property type="entry name" value="CaH_exchang"/>
</dbReference>
<keyword evidence="9" id="KW-0050">Antiport</keyword>
<dbReference type="InterPro" id="IPR004798">
    <property type="entry name" value="CAX-like"/>
</dbReference>
<comment type="similarity">
    <text evidence="9">Belongs to the Ca(2+):cation antiporter (CaCA) (TC 2.A.19) family.</text>
</comment>
<feature type="transmembrane region" description="Helical" evidence="9">
    <location>
        <begin position="474"/>
        <end position="490"/>
    </location>
</feature>
<gene>
    <name evidence="12" type="ORF">QTG54_007893</name>
</gene>
<feature type="transmembrane region" description="Helical" evidence="9">
    <location>
        <begin position="344"/>
        <end position="365"/>
    </location>
</feature>
<evidence type="ECO:0000313" key="12">
    <source>
        <dbReference type="EMBL" id="KAK1741415.1"/>
    </source>
</evidence>
<evidence type="ECO:0000259" key="11">
    <source>
        <dbReference type="Pfam" id="PF01699"/>
    </source>
</evidence>
<feature type="transmembrane region" description="Helical" evidence="9">
    <location>
        <begin position="450"/>
        <end position="468"/>
    </location>
</feature>
<feature type="region of interest" description="Disordered" evidence="10">
    <location>
        <begin position="1"/>
        <end position="49"/>
    </location>
</feature>
<evidence type="ECO:0000256" key="7">
    <source>
        <dbReference type="ARBA" id="ARBA00023065"/>
    </source>
</evidence>
<dbReference type="Proteomes" id="UP001224775">
    <property type="component" value="Unassembled WGS sequence"/>
</dbReference>
<dbReference type="NCBIfam" id="TIGR00846">
    <property type="entry name" value="caca2"/>
    <property type="match status" value="1"/>
</dbReference>
<evidence type="ECO:0000256" key="8">
    <source>
        <dbReference type="ARBA" id="ARBA00023136"/>
    </source>
</evidence>
<dbReference type="GO" id="GO:0015369">
    <property type="term" value="F:calcium:proton antiporter activity"/>
    <property type="evidence" value="ECO:0007669"/>
    <property type="project" value="UniProtKB-UniRule"/>
</dbReference>
<keyword evidence="3 9" id="KW-0109">Calcium transport</keyword>
<evidence type="ECO:0000256" key="6">
    <source>
        <dbReference type="ARBA" id="ARBA00022989"/>
    </source>
</evidence>
<feature type="transmembrane region" description="Helical" evidence="9">
    <location>
        <begin position="237"/>
        <end position="259"/>
    </location>
</feature>
<comment type="caution">
    <text evidence="9">Lacks conserved residue(s) required for the propagation of feature annotation.</text>
</comment>
<name>A0AAD8Y9C4_9STRA</name>
<proteinExistence type="inferred from homology"/>
<evidence type="ECO:0000313" key="13">
    <source>
        <dbReference type="Proteomes" id="UP001224775"/>
    </source>
</evidence>
<dbReference type="GO" id="GO:0005774">
    <property type="term" value="C:vacuolar membrane"/>
    <property type="evidence" value="ECO:0007669"/>
    <property type="project" value="UniProtKB-ARBA"/>
</dbReference>
<evidence type="ECO:0000256" key="3">
    <source>
        <dbReference type="ARBA" id="ARBA00022568"/>
    </source>
</evidence>
<dbReference type="InterPro" id="IPR044880">
    <property type="entry name" value="NCX_ion-bd_dom_sf"/>
</dbReference>
<feature type="transmembrane region" description="Helical" evidence="9">
    <location>
        <begin position="265"/>
        <end position="286"/>
    </location>
</feature>
<organism evidence="12 13">
    <name type="scientific">Skeletonema marinoi</name>
    <dbReference type="NCBI Taxonomy" id="267567"/>
    <lineage>
        <taxon>Eukaryota</taxon>
        <taxon>Sar</taxon>
        <taxon>Stramenopiles</taxon>
        <taxon>Ochrophyta</taxon>
        <taxon>Bacillariophyta</taxon>
        <taxon>Coscinodiscophyceae</taxon>
        <taxon>Thalassiosirophycidae</taxon>
        <taxon>Thalassiosirales</taxon>
        <taxon>Skeletonemataceae</taxon>
        <taxon>Skeletonema</taxon>
        <taxon>Skeletonema marinoi-dohrnii complex</taxon>
    </lineage>
</organism>
<dbReference type="PANTHER" id="PTHR31503">
    <property type="entry name" value="VACUOLAR CALCIUM ION TRANSPORTER"/>
    <property type="match status" value="1"/>
</dbReference>
<keyword evidence="5 9" id="KW-0106">Calcium</keyword>
<keyword evidence="2 9" id="KW-0813">Transport</keyword>
<feature type="transmembrane region" description="Helical" evidence="9">
    <location>
        <begin position="204"/>
        <end position="225"/>
    </location>
</feature>
<keyword evidence="6 9" id="KW-1133">Transmembrane helix</keyword>
<dbReference type="PANTHER" id="PTHR31503:SF22">
    <property type="entry name" value="VACUOLAR CALCIUM ION TRANSPORTER"/>
    <property type="match status" value="1"/>
</dbReference>
<dbReference type="Gene3D" id="1.20.1420.30">
    <property type="entry name" value="NCX, central ion-binding region"/>
    <property type="match status" value="1"/>
</dbReference>
<protein>
    <submittedName>
        <fullName evidence="12">Calcium:proton antiporter</fullName>
    </submittedName>
</protein>
<reference evidence="12" key="1">
    <citation type="submission" date="2023-06" db="EMBL/GenBank/DDBJ databases">
        <title>Survivors Of The Sea: Transcriptome response of Skeletonema marinoi to long-term dormancy.</title>
        <authorList>
            <person name="Pinder M.I.M."/>
            <person name="Kourtchenko O."/>
            <person name="Robertson E.K."/>
            <person name="Larsson T."/>
            <person name="Maumus F."/>
            <person name="Osuna-Cruz C.M."/>
            <person name="Vancaester E."/>
            <person name="Stenow R."/>
            <person name="Vandepoele K."/>
            <person name="Ploug H."/>
            <person name="Bruchert V."/>
            <person name="Godhe A."/>
            <person name="Topel M."/>
        </authorList>
    </citation>
    <scope>NUCLEOTIDE SEQUENCE</scope>
    <source>
        <strain evidence="12">R05AC</strain>
    </source>
</reference>
<dbReference type="Pfam" id="PF01699">
    <property type="entry name" value="Na_Ca_ex"/>
    <property type="match status" value="2"/>
</dbReference>
<dbReference type="AlphaFoldDB" id="A0AAD8Y9C4"/>
<feature type="transmembrane region" description="Helical" evidence="9">
    <location>
        <begin position="414"/>
        <end position="438"/>
    </location>
</feature>
<keyword evidence="13" id="KW-1185">Reference proteome</keyword>
<accession>A0AAD8Y9C4</accession>
<feature type="domain" description="Sodium/calcium exchanger membrane region" evidence="11">
    <location>
        <begin position="346"/>
        <end position="489"/>
    </location>
</feature>
<evidence type="ECO:0000256" key="9">
    <source>
        <dbReference type="RuleBase" id="RU365028"/>
    </source>
</evidence>
<dbReference type="GO" id="GO:0012505">
    <property type="term" value="C:endomembrane system"/>
    <property type="evidence" value="ECO:0007669"/>
    <property type="project" value="UniProtKB-SubCell"/>
</dbReference>
<dbReference type="EMBL" id="JATAAI010000013">
    <property type="protein sequence ID" value="KAK1741415.1"/>
    <property type="molecule type" value="Genomic_DNA"/>
</dbReference>
<feature type="transmembrane region" description="Helical" evidence="9">
    <location>
        <begin position="377"/>
        <end position="394"/>
    </location>
</feature>
<comment type="subcellular location">
    <subcellularLocation>
        <location evidence="1">Endomembrane system</location>
        <topology evidence="1">Multi-pass membrane protein</topology>
    </subcellularLocation>
</comment>
<evidence type="ECO:0000256" key="2">
    <source>
        <dbReference type="ARBA" id="ARBA00022448"/>
    </source>
</evidence>
<dbReference type="GO" id="GO:0006874">
    <property type="term" value="P:intracellular calcium ion homeostasis"/>
    <property type="evidence" value="ECO:0007669"/>
    <property type="project" value="TreeGrafter"/>
</dbReference>
<dbReference type="InterPro" id="IPR004837">
    <property type="entry name" value="NaCa_Exmemb"/>
</dbReference>
<keyword evidence="4 9" id="KW-0812">Transmembrane</keyword>
<keyword evidence="8 9" id="KW-0472">Membrane</keyword>
<dbReference type="NCBIfam" id="TIGR00378">
    <property type="entry name" value="cax"/>
    <property type="match status" value="1"/>
</dbReference>
<sequence length="495" mass="53816">MTHRVVDFELPSGDEEGMHTTPERGLHHNNGSQRSMNSAPPAPPDQHRRTSLVVTHALPEISLADFGTICKGTAYRQIRRGRKQSILSRRGWGNYDPSSRNIRVGSTFTDSSATEETGLINKSLSVDSDVIPEEEGTAWEGLVEMFTENKINYLFVFIPVAVWSHANRWSDGSIFILNFLAMVPLASMLGVFTEELAAHTNDVIGGLINATFGNAVELVVAIQALLAGDYRVVQASLIGSVFSNLLLVLGMCFLFGGMKYAEQEFIAQGAVASISLLAFSGVALLLPEFFGGEGDDSKDDTATISRLAALLLIIMYGLLLWFQLKTHVNLFQGDDDTLALIPFSWALTGLVVITAIVTILSEFLVGSIDGFCTEFNLGRSFVGLIILPVVGNAVEHISAVSVAMKDKMDLALGVALGSSVQIALFVLPLTVVIGWFTGREMTMKFPQFEVALYLMSVIIVSMCLSNARSNWLEGSLLVSLYALIAVGIYFEKDLE</sequence>
<evidence type="ECO:0000256" key="10">
    <source>
        <dbReference type="SAM" id="MobiDB-lite"/>
    </source>
</evidence>
<evidence type="ECO:0000256" key="4">
    <source>
        <dbReference type="ARBA" id="ARBA00022692"/>
    </source>
</evidence>
<evidence type="ECO:0000256" key="5">
    <source>
        <dbReference type="ARBA" id="ARBA00022837"/>
    </source>
</evidence>